<dbReference type="SUPFAM" id="SSF56935">
    <property type="entry name" value="Porins"/>
    <property type="match status" value="1"/>
</dbReference>
<dbReference type="GO" id="GO:0009279">
    <property type="term" value="C:cell outer membrane"/>
    <property type="evidence" value="ECO:0007669"/>
    <property type="project" value="UniProtKB-SubCell"/>
</dbReference>
<dbReference type="EMBL" id="JABEQN010000009">
    <property type="protein sequence ID" value="MBB2193859.1"/>
    <property type="molecule type" value="Genomic_DNA"/>
</dbReference>
<keyword evidence="9" id="KW-0406">Ion transport</keyword>
<dbReference type="Gene3D" id="3.55.50.30">
    <property type="match status" value="1"/>
</dbReference>
<evidence type="ECO:0000256" key="8">
    <source>
        <dbReference type="ARBA" id="ARBA00023004"/>
    </source>
</evidence>
<dbReference type="RefSeq" id="WP_259657221.1">
    <property type="nucleotide sequence ID" value="NZ_JABEQN010000009.1"/>
</dbReference>
<comment type="similarity">
    <text evidence="2 14 15">Belongs to the TonB-dependent receptor family.</text>
</comment>
<evidence type="ECO:0000313" key="21">
    <source>
        <dbReference type="Proteomes" id="UP000561077"/>
    </source>
</evidence>
<keyword evidence="20" id="KW-1185">Reference proteome</keyword>
<keyword evidence="13 14" id="KW-0998">Cell outer membrane</keyword>
<evidence type="ECO:0000256" key="3">
    <source>
        <dbReference type="ARBA" id="ARBA00022448"/>
    </source>
</evidence>
<evidence type="ECO:0000256" key="9">
    <source>
        <dbReference type="ARBA" id="ARBA00023065"/>
    </source>
</evidence>
<dbReference type="InterPro" id="IPR012910">
    <property type="entry name" value="Plug_dom"/>
</dbReference>
<keyword evidence="12 18" id="KW-0675">Receptor</keyword>
<keyword evidence="3 14" id="KW-0813">Transport</keyword>
<dbReference type="GO" id="GO:0015891">
    <property type="term" value="P:siderophore transport"/>
    <property type="evidence" value="ECO:0007669"/>
    <property type="project" value="InterPro"/>
</dbReference>
<feature type="chain" id="PRO_5031042713" evidence="16">
    <location>
        <begin position="23"/>
        <end position="841"/>
    </location>
</feature>
<reference evidence="20 21" key="1">
    <citation type="submission" date="2020-04" db="EMBL/GenBank/DDBJ databases">
        <title>Description of novel Gluconacetobacter.</title>
        <authorList>
            <person name="Sombolestani A."/>
        </authorList>
    </citation>
    <scope>NUCLEOTIDE SEQUENCE [LARGE SCALE GENOMIC DNA]</scope>
    <source>
        <strain evidence="19 20">LMG 1728</strain>
        <strain evidence="18 21">LMG 1731</strain>
    </source>
</reference>
<dbReference type="Proteomes" id="UP000561077">
    <property type="component" value="Unassembled WGS sequence"/>
</dbReference>
<evidence type="ECO:0000313" key="18">
    <source>
        <dbReference type="EMBL" id="MBB2164723.1"/>
    </source>
</evidence>
<keyword evidence="4 14" id="KW-1134">Transmembrane beta strand</keyword>
<dbReference type="Proteomes" id="UP000540490">
    <property type="component" value="Unassembled WGS sequence"/>
</dbReference>
<feature type="domain" description="Secretin/TonB short N-terminal" evidence="17">
    <location>
        <begin position="62"/>
        <end position="113"/>
    </location>
</feature>
<dbReference type="InterPro" id="IPR010105">
    <property type="entry name" value="TonB_sidphr_rcpt"/>
</dbReference>
<dbReference type="PANTHER" id="PTHR32552">
    <property type="entry name" value="FERRICHROME IRON RECEPTOR-RELATED"/>
    <property type="match status" value="1"/>
</dbReference>
<dbReference type="Pfam" id="PF00593">
    <property type="entry name" value="TonB_dep_Rec_b-barrel"/>
    <property type="match status" value="1"/>
</dbReference>
<comment type="subcellular location">
    <subcellularLocation>
        <location evidence="1 14">Cell outer membrane</location>
        <topology evidence="1 14">Multi-pass membrane protein</topology>
    </subcellularLocation>
</comment>
<dbReference type="Pfam" id="PF07660">
    <property type="entry name" value="STN"/>
    <property type="match status" value="1"/>
</dbReference>
<keyword evidence="6 14" id="KW-0812">Transmembrane</keyword>
<dbReference type="PROSITE" id="PS52016">
    <property type="entry name" value="TONB_DEPENDENT_REC_3"/>
    <property type="match status" value="1"/>
</dbReference>
<evidence type="ECO:0000256" key="15">
    <source>
        <dbReference type="RuleBase" id="RU003357"/>
    </source>
</evidence>
<dbReference type="InterPro" id="IPR037066">
    <property type="entry name" value="Plug_dom_sf"/>
</dbReference>
<evidence type="ECO:0000256" key="2">
    <source>
        <dbReference type="ARBA" id="ARBA00009810"/>
    </source>
</evidence>
<evidence type="ECO:0000256" key="1">
    <source>
        <dbReference type="ARBA" id="ARBA00004571"/>
    </source>
</evidence>
<keyword evidence="10 15" id="KW-0798">TonB box</keyword>
<evidence type="ECO:0000256" key="7">
    <source>
        <dbReference type="ARBA" id="ARBA00022729"/>
    </source>
</evidence>
<dbReference type="Gene3D" id="2.170.130.10">
    <property type="entry name" value="TonB-dependent receptor, plug domain"/>
    <property type="match status" value="1"/>
</dbReference>
<evidence type="ECO:0000313" key="20">
    <source>
        <dbReference type="Proteomes" id="UP000540490"/>
    </source>
</evidence>
<evidence type="ECO:0000256" key="11">
    <source>
        <dbReference type="ARBA" id="ARBA00023136"/>
    </source>
</evidence>
<evidence type="ECO:0000256" key="10">
    <source>
        <dbReference type="ARBA" id="ARBA00023077"/>
    </source>
</evidence>
<feature type="signal peptide" evidence="16">
    <location>
        <begin position="1"/>
        <end position="22"/>
    </location>
</feature>
<dbReference type="Gene3D" id="2.40.170.20">
    <property type="entry name" value="TonB-dependent receptor, beta-barrel domain"/>
    <property type="match status" value="1"/>
</dbReference>
<keyword evidence="7 16" id="KW-0732">Signal</keyword>
<dbReference type="EMBL" id="JABEQO010000009">
    <property type="protein sequence ID" value="MBB2164723.1"/>
    <property type="molecule type" value="Genomic_DNA"/>
</dbReference>
<dbReference type="GO" id="GO:0015344">
    <property type="term" value="F:siderophore uptake transmembrane transporter activity"/>
    <property type="evidence" value="ECO:0007669"/>
    <property type="project" value="TreeGrafter"/>
</dbReference>
<dbReference type="SMART" id="SM00965">
    <property type="entry name" value="STN"/>
    <property type="match status" value="1"/>
</dbReference>
<evidence type="ECO:0000256" key="4">
    <source>
        <dbReference type="ARBA" id="ARBA00022452"/>
    </source>
</evidence>
<dbReference type="PANTHER" id="PTHR32552:SF68">
    <property type="entry name" value="FERRICHROME OUTER MEMBRANE TRANSPORTER_PHAGE RECEPTOR"/>
    <property type="match status" value="1"/>
</dbReference>
<evidence type="ECO:0000256" key="16">
    <source>
        <dbReference type="SAM" id="SignalP"/>
    </source>
</evidence>
<dbReference type="InterPro" id="IPR011662">
    <property type="entry name" value="Secretin/TonB_short_N"/>
</dbReference>
<dbReference type="AlphaFoldDB" id="A0A7W4IKU3"/>
<proteinExistence type="inferred from homology"/>
<gene>
    <name evidence="19" type="ORF">HLH25_09440</name>
    <name evidence="18" type="ORF">HLH26_09260</name>
</gene>
<dbReference type="Pfam" id="PF07715">
    <property type="entry name" value="Plug"/>
    <property type="match status" value="1"/>
</dbReference>
<comment type="caution">
    <text evidence="18">The sequence shown here is derived from an EMBL/GenBank/DDBJ whole genome shotgun (WGS) entry which is preliminary data.</text>
</comment>
<accession>A0A7W4IKU3</accession>
<evidence type="ECO:0000259" key="17">
    <source>
        <dbReference type="SMART" id="SM00965"/>
    </source>
</evidence>
<evidence type="ECO:0000256" key="12">
    <source>
        <dbReference type="ARBA" id="ARBA00023170"/>
    </source>
</evidence>
<keyword evidence="11 14" id="KW-0472">Membrane</keyword>
<dbReference type="InterPro" id="IPR039426">
    <property type="entry name" value="TonB-dep_rcpt-like"/>
</dbReference>
<dbReference type="InterPro" id="IPR000531">
    <property type="entry name" value="Beta-barrel_TonB"/>
</dbReference>
<evidence type="ECO:0000256" key="13">
    <source>
        <dbReference type="ARBA" id="ARBA00023237"/>
    </source>
</evidence>
<dbReference type="NCBIfam" id="TIGR01783">
    <property type="entry name" value="TonB-siderophor"/>
    <property type="match status" value="1"/>
</dbReference>
<name>A0A7W4IKU3_9PROT</name>
<sequence>MKRRGRRVAWLVALGSTTLLNAAVTKSYGAELSRSAQAVRSFSIPAQSLDDGLARFGQQSGWQVSVDGNLAKSLTTHGVSGTMTSAQALDAILSGTGLTYTITGGRTVVLTKAAASMTLGPVRVGGTVARQDPTGPGVGYVAENTMAGTKTDTLLTEIPNSIYVVTKQQTIDQQPQNVMEALRYTPGVFSESFGTFNGGDSMNGGGIMQRGFSTSQYVDGLLSTSYVANETTFLERIEAVNGPASVMYGQNAPGGLVTMSLKKPTATPLHQATLGFGNWDRFQATVDVSDRIGRSGNVRYRIAAIGNTQGEQADFQHYRRVAVLPSITWDIDARTSLTLIGSYSYTPANGANAGAQYTPNGTLIVNEKYPRIPRHTFAGLTNFSEDNANDAMFEYQFMHAFSKYITFNQVLRWEKSVQKDKDAFSGGGILTPDPRLQYYLPEIRNYSSNGVSFDTRLHGTFNTGPIHHTWVVGSDFRHYNNPQNNTIACSLLNCSFATYYINLYHPQSVHYDPCMSTDPSSRCHVTGYNGAWTYFQEGVYFQDQMKWKHLSVVLGGREDWFSQSSHTYDFSARTTRGASASQNAFTWRAGIVYQFDFGLAPYFSYSKSFKPQGATDFYGKLFQPLTGNQIEAGLKYKVPEKDILLTAAAYRIDEDHYLIADFDHPGFSRDAGVVRSQGFEVAANANVTRDLRVIASYSFSDVRFRKNNLMQRAFNPYTWKSGPLTAEEGKTVPTTPRNMFSLFADYTVPASFVKGFGINWGLRYVGFTYATNVNSYKAPAFMLFDIGAHYDFGQATPTLRGLVARLAVSNLTNSYYVSSCGNYNCYVGQGRKIYGNLSYSW</sequence>
<evidence type="ECO:0000256" key="6">
    <source>
        <dbReference type="ARBA" id="ARBA00022692"/>
    </source>
</evidence>
<dbReference type="CDD" id="cd01347">
    <property type="entry name" value="ligand_gated_channel"/>
    <property type="match status" value="1"/>
</dbReference>
<evidence type="ECO:0000256" key="5">
    <source>
        <dbReference type="ARBA" id="ARBA00022496"/>
    </source>
</evidence>
<protein>
    <submittedName>
        <fullName evidence="18">TonB-dependent siderophore receptor</fullName>
    </submittedName>
</protein>
<evidence type="ECO:0000256" key="14">
    <source>
        <dbReference type="PROSITE-ProRule" id="PRU01360"/>
    </source>
</evidence>
<keyword evidence="8" id="KW-0408">Iron</keyword>
<dbReference type="GO" id="GO:0038023">
    <property type="term" value="F:signaling receptor activity"/>
    <property type="evidence" value="ECO:0007669"/>
    <property type="project" value="InterPro"/>
</dbReference>
<keyword evidence="5" id="KW-0410">Iron transport</keyword>
<dbReference type="InterPro" id="IPR036942">
    <property type="entry name" value="Beta-barrel_TonB_sf"/>
</dbReference>
<organism evidence="18 21">
    <name type="scientific">Gluconacetobacter dulcium</name>
    <dbReference type="NCBI Taxonomy" id="2729096"/>
    <lineage>
        <taxon>Bacteria</taxon>
        <taxon>Pseudomonadati</taxon>
        <taxon>Pseudomonadota</taxon>
        <taxon>Alphaproteobacteria</taxon>
        <taxon>Acetobacterales</taxon>
        <taxon>Acetobacteraceae</taxon>
        <taxon>Gluconacetobacter</taxon>
    </lineage>
</organism>
<evidence type="ECO:0000313" key="19">
    <source>
        <dbReference type="EMBL" id="MBB2193859.1"/>
    </source>
</evidence>